<dbReference type="RefSeq" id="XP_014249184.1">
    <property type="nucleotide sequence ID" value="XM_014393698.2"/>
</dbReference>
<evidence type="ECO:0000256" key="5">
    <source>
        <dbReference type="ARBA" id="ARBA00022679"/>
    </source>
</evidence>
<dbReference type="InterPro" id="IPR002058">
    <property type="entry name" value="PAP_assoc"/>
</dbReference>
<dbReference type="OrthoDB" id="2274644at2759"/>
<dbReference type="InterPro" id="IPR054708">
    <property type="entry name" value="MTPAP-like_central"/>
</dbReference>
<dbReference type="Proteomes" id="UP000494040">
    <property type="component" value="Unassembled WGS sequence"/>
</dbReference>
<evidence type="ECO:0000313" key="12">
    <source>
        <dbReference type="EnsemblMetazoa" id="XP_014249184.1"/>
    </source>
</evidence>
<evidence type="ECO:0000256" key="8">
    <source>
        <dbReference type="ARBA" id="ARBA00038491"/>
    </source>
</evidence>
<dbReference type="EnsemblMetazoa" id="XM_014393696.2">
    <property type="protein sequence ID" value="XP_014249182.1"/>
    <property type="gene ID" value="LOC106666474"/>
</dbReference>
<dbReference type="Gene3D" id="1.10.1410.10">
    <property type="match status" value="1"/>
</dbReference>
<evidence type="ECO:0000256" key="4">
    <source>
        <dbReference type="ARBA" id="ARBA00022490"/>
    </source>
</evidence>
<dbReference type="Pfam" id="PF03828">
    <property type="entry name" value="PAP_assoc"/>
    <property type="match status" value="1"/>
</dbReference>
<dbReference type="PANTHER" id="PTHR12271:SF40">
    <property type="entry name" value="POLY(A) RNA POLYMERASE GLD2"/>
    <property type="match status" value="1"/>
</dbReference>
<feature type="domain" description="PAP-associated" evidence="10">
    <location>
        <begin position="488"/>
        <end position="549"/>
    </location>
</feature>
<comment type="similarity">
    <text evidence="8">Belongs to the DNA polymerase type-B-like family. GLD2 subfamily.</text>
</comment>
<accession>A0A8I6RPT4</accession>
<evidence type="ECO:0000256" key="1">
    <source>
        <dbReference type="ARBA" id="ARBA00001936"/>
    </source>
</evidence>
<dbReference type="OMA" id="HWHNIND"/>
<keyword evidence="6" id="KW-0479">Metal-binding</keyword>
<dbReference type="GO" id="GO:0031123">
    <property type="term" value="P:RNA 3'-end processing"/>
    <property type="evidence" value="ECO:0007669"/>
    <property type="project" value="TreeGrafter"/>
</dbReference>
<evidence type="ECO:0000256" key="9">
    <source>
        <dbReference type="SAM" id="MobiDB-lite"/>
    </source>
</evidence>
<evidence type="ECO:0000313" key="13">
    <source>
        <dbReference type="Proteomes" id="UP000494040"/>
    </source>
</evidence>
<comment type="cofactor">
    <cofactor evidence="2">
        <name>Mg(2+)</name>
        <dbReference type="ChEBI" id="CHEBI:18420"/>
    </cofactor>
</comment>
<sequence length="591" mass="68418">MYNAMYPTTHAVHLTSQATLNEGRHFSSSSGLDLIHIMDGEYAQRKEYFFPPHGAINFSHNGSTKHVMPPSHNGKTYYNTSKRENWSSRNQNKPKRLNHVISAPCIPTALTEESGENGTSRSNQNPCLQNTFADGLKDDSSDKSSNSDCKIVTRLNEIQNQKHTVHGNNRNQQRNERRNEVSSYPKRRMNNYPRSPPMGGYRTRRMNNIMINVPSPFPPNNFINFSSMFAPFYTAPDRFLHRAHLMEVKHTPEGLNCGSIWDQLSQAIWKKFITSQQTEETYRRKMGLWKCLYVYIKTYFPKYGLYLVGSTMSGFGSECSDVDMCLLIRHVEVDQRSEAISYLSDIYKLLEHCDFVEKLKLIQAKVPLLKFRDCKQGLQVDLNCNNSVGIRNTHLLYCYGRMDWRVKPLIVIVKLWAQWHNINDAKNMTISSYSLALMVIHFLQCGVSPKVLPCLHSIYKEKFNSTCDISTIDIHEELEPYFSNNKQPLGELLLQFFQYYASFDFMQYAISVRCASIVPIEECRNVRSVKNDPHHWKYLCIEEPFDLTNTAKSVYNPEKFEQIRHLITTTAHTLMHTRNLESIFKLSSQTG</sequence>
<dbReference type="SUPFAM" id="SSF81631">
    <property type="entry name" value="PAP/OAS1 substrate-binding domain"/>
    <property type="match status" value="1"/>
</dbReference>
<evidence type="ECO:0000256" key="7">
    <source>
        <dbReference type="ARBA" id="ARBA00022842"/>
    </source>
</evidence>
<dbReference type="InterPro" id="IPR043519">
    <property type="entry name" value="NT_sf"/>
</dbReference>
<dbReference type="Pfam" id="PF22600">
    <property type="entry name" value="MTPAP-like_central"/>
    <property type="match status" value="1"/>
</dbReference>
<protein>
    <submittedName>
        <fullName evidence="12">Uncharacterized protein</fullName>
    </submittedName>
</protein>
<feature type="region of interest" description="Disordered" evidence="9">
    <location>
        <begin position="159"/>
        <end position="200"/>
    </location>
</feature>
<dbReference type="GO" id="GO:1990817">
    <property type="term" value="F:poly(A) RNA polymerase activity"/>
    <property type="evidence" value="ECO:0007669"/>
    <property type="project" value="TreeGrafter"/>
</dbReference>
<feature type="compositionally biased region" description="Polar residues" evidence="9">
    <location>
        <begin position="116"/>
        <end position="132"/>
    </location>
</feature>
<dbReference type="AlphaFoldDB" id="A0A8I6RPT4"/>
<evidence type="ECO:0000256" key="6">
    <source>
        <dbReference type="ARBA" id="ARBA00022723"/>
    </source>
</evidence>
<dbReference type="RefSeq" id="XP_014249183.1">
    <property type="nucleotide sequence ID" value="XM_014393697.2"/>
</dbReference>
<evidence type="ECO:0000256" key="3">
    <source>
        <dbReference type="ARBA" id="ARBA00004496"/>
    </source>
</evidence>
<proteinExistence type="inferred from homology"/>
<dbReference type="RefSeq" id="XP_014249181.1">
    <property type="nucleotide sequence ID" value="XM_014393695.2"/>
</dbReference>
<dbReference type="EnsemblMetazoa" id="XM_024229728.1">
    <property type="protein sequence ID" value="XP_024085496.1"/>
    <property type="gene ID" value="LOC106666474"/>
</dbReference>
<name>A0A8I6RPT4_CIMLE</name>
<dbReference type="KEGG" id="clec:106666474"/>
<dbReference type="CDD" id="cd05402">
    <property type="entry name" value="NT_PAP_TUTase"/>
    <property type="match status" value="1"/>
</dbReference>
<evidence type="ECO:0000259" key="11">
    <source>
        <dbReference type="Pfam" id="PF22600"/>
    </source>
</evidence>
<comment type="subcellular location">
    <subcellularLocation>
        <location evidence="3">Cytoplasm</location>
    </subcellularLocation>
</comment>
<dbReference type="EnsemblMetazoa" id="XM_014393695.2">
    <property type="protein sequence ID" value="XP_014249181.1"/>
    <property type="gene ID" value="LOC106666474"/>
</dbReference>
<keyword evidence="13" id="KW-1185">Reference proteome</keyword>
<dbReference type="EnsemblMetazoa" id="XM_014393697.2">
    <property type="protein sequence ID" value="XP_014249183.1"/>
    <property type="gene ID" value="LOC106666474"/>
</dbReference>
<organism evidence="12 13">
    <name type="scientific">Cimex lectularius</name>
    <name type="common">Bed bug</name>
    <name type="synonym">Acanthia lectularia</name>
    <dbReference type="NCBI Taxonomy" id="79782"/>
    <lineage>
        <taxon>Eukaryota</taxon>
        <taxon>Metazoa</taxon>
        <taxon>Ecdysozoa</taxon>
        <taxon>Arthropoda</taxon>
        <taxon>Hexapoda</taxon>
        <taxon>Insecta</taxon>
        <taxon>Pterygota</taxon>
        <taxon>Neoptera</taxon>
        <taxon>Paraneoptera</taxon>
        <taxon>Hemiptera</taxon>
        <taxon>Heteroptera</taxon>
        <taxon>Panheteroptera</taxon>
        <taxon>Cimicomorpha</taxon>
        <taxon>Cimicidae</taxon>
        <taxon>Cimex</taxon>
    </lineage>
</organism>
<dbReference type="PANTHER" id="PTHR12271">
    <property type="entry name" value="POLY A POLYMERASE CID PAP -RELATED"/>
    <property type="match status" value="1"/>
</dbReference>
<dbReference type="RefSeq" id="XP_024085496.1">
    <property type="nucleotide sequence ID" value="XM_024229728.1"/>
</dbReference>
<keyword evidence="4" id="KW-0963">Cytoplasm</keyword>
<evidence type="ECO:0000256" key="2">
    <source>
        <dbReference type="ARBA" id="ARBA00001946"/>
    </source>
</evidence>
<keyword evidence="5" id="KW-0808">Transferase</keyword>
<comment type="cofactor">
    <cofactor evidence="1">
        <name>Mn(2+)</name>
        <dbReference type="ChEBI" id="CHEBI:29035"/>
    </cofactor>
</comment>
<feature type="domain" description="Poly(A) RNA polymerase mitochondrial-like central palm" evidence="11">
    <location>
        <begin position="264"/>
        <end position="400"/>
    </location>
</feature>
<keyword evidence="7" id="KW-0460">Magnesium</keyword>
<dbReference type="GO" id="GO:0005737">
    <property type="term" value="C:cytoplasm"/>
    <property type="evidence" value="ECO:0007669"/>
    <property type="project" value="UniProtKB-SubCell"/>
</dbReference>
<dbReference type="Gene3D" id="3.30.460.10">
    <property type="entry name" value="Beta Polymerase, domain 2"/>
    <property type="match status" value="1"/>
</dbReference>
<dbReference type="SUPFAM" id="SSF81301">
    <property type="entry name" value="Nucleotidyltransferase"/>
    <property type="match status" value="1"/>
</dbReference>
<feature type="region of interest" description="Disordered" evidence="9">
    <location>
        <begin position="61"/>
        <end position="147"/>
    </location>
</feature>
<dbReference type="GO" id="GO:0046872">
    <property type="term" value="F:metal ion binding"/>
    <property type="evidence" value="ECO:0007669"/>
    <property type="project" value="UniProtKB-KW"/>
</dbReference>
<evidence type="ECO:0000259" key="10">
    <source>
        <dbReference type="Pfam" id="PF03828"/>
    </source>
</evidence>
<dbReference type="RefSeq" id="XP_014249182.1">
    <property type="nucleotide sequence ID" value="XM_014393696.2"/>
</dbReference>
<dbReference type="EnsemblMetazoa" id="XM_014393698.2">
    <property type="protein sequence ID" value="XP_014249184.1"/>
    <property type="gene ID" value="LOC106666474"/>
</dbReference>
<reference evidence="12" key="1">
    <citation type="submission" date="2022-01" db="UniProtKB">
        <authorList>
            <consortium name="EnsemblMetazoa"/>
        </authorList>
    </citation>
    <scope>IDENTIFICATION</scope>
</reference>
<dbReference type="GeneID" id="106666474"/>